<dbReference type="EMBL" id="LN997846">
    <property type="protein sequence ID" value="CUW36358.1"/>
    <property type="molecule type" value="Genomic_DNA"/>
</dbReference>
<gene>
    <name evidence="2" type="ORF">ABR2091_2970</name>
</gene>
<reference evidence="2 3" key="1">
    <citation type="submission" date="2015-12" db="EMBL/GenBank/DDBJ databases">
        <authorList>
            <person name="Wibberg D."/>
        </authorList>
    </citation>
    <scope>NUCLEOTIDE SEQUENCE [LARGE SCALE GENOMIC DNA]</scope>
    <source>
        <strain evidence="2">R2091</strain>
    </source>
</reference>
<dbReference type="RefSeq" id="WP_000788310.1">
    <property type="nucleotide sequence ID" value="NZ_CAUYZO010000006.1"/>
</dbReference>
<name>A0A7U7KGM0_ACIBA</name>
<accession>A0A7U7KGM0</accession>
<protein>
    <submittedName>
        <fullName evidence="2">Uncharacterized protein</fullName>
    </submittedName>
</protein>
<evidence type="ECO:0000313" key="2">
    <source>
        <dbReference type="EMBL" id="CUW36358.1"/>
    </source>
</evidence>
<dbReference type="Proteomes" id="UP000066661">
    <property type="component" value="Chromosome I"/>
</dbReference>
<feature type="coiled-coil region" evidence="1">
    <location>
        <begin position="281"/>
        <end position="315"/>
    </location>
</feature>
<organism evidence="2 3">
    <name type="scientific">Acinetobacter baumannii</name>
    <dbReference type="NCBI Taxonomy" id="470"/>
    <lineage>
        <taxon>Bacteria</taxon>
        <taxon>Pseudomonadati</taxon>
        <taxon>Pseudomonadota</taxon>
        <taxon>Gammaproteobacteria</taxon>
        <taxon>Moraxellales</taxon>
        <taxon>Moraxellaceae</taxon>
        <taxon>Acinetobacter</taxon>
        <taxon>Acinetobacter calcoaceticus/baumannii complex</taxon>
    </lineage>
</organism>
<dbReference type="AlphaFoldDB" id="A0A7U7KGM0"/>
<evidence type="ECO:0000256" key="1">
    <source>
        <dbReference type="SAM" id="Coils"/>
    </source>
</evidence>
<evidence type="ECO:0000313" key="3">
    <source>
        <dbReference type="Proteomes" id="UP000066661"/>
    </source>
</evidence>
<keyword evidence="1" id="KW-0175">Coiled coil</keyword>
<proteinExistence type="predicted"/>
<sequence>MKNFYTLEEVLSASDEPLSLLDIIDYCRRSMLHPCVYLDGNLVCIEETREHHSEDKRDYPEHVVEAKWHVPFQGYVFSQDLIEQLRSKNQTFNLLKIDQIISQYSEIPLNEPELNQSLHVYERRYDDDVKDFFWIRDMKDEEYKGIEYSKKEIVFHIEELKRINFNDPDKRKFDALRREYNHEEYKHLLFSKPSFSIHEAASIVSMNNPLFVEVYRDQPNFVKYFQHYLHSYNLISSWSEDGILGESEMIPAELLKETLKKNKILIQSFNAHLIIMEEGNLTVEHKRINEQNEEIERLRETIKNLNTQIEQLQSEQSLEPVKSYNLLDLILDSTDNERYAPDLAYAIQLWESVYVTNPKSGKHSNKANIWIKNNTPYSGDRDDTYTRRLRDITSPLIGWHDDRKKLLINN</sequence>